<evidence type="ECO:0000313" key="3">
    <source>
        <dbReference type="Proteomes" id="UP001519460"/>
    </source>
</evidence>
<protein>
    <submittedName>
        <fullName evidence="2">Uncharacterized protein</fullName>
    </submittedName>
</protein>
<organism evidence="2 3">
    <name type="scientific">Batillaria attramentaria</name>
    <dbReference type="NCBI Taxonomy" id="370345"/>
    <lineage>
        <taxon>Eukaryota</taxon>
        <taxon>Metazoa</taxon>
        <taxon>Spiralia</taxon>
        <taxon>Lophotrochozoa</taxon>
        <taxon>Mollusca</taxon>
        <taxon>Gastropoda</taxon>
        <taxon>Caenogastropoda</taxon>
        <taxon>Sorbeoconcha</taxon>
        <taxon>Cerithioidea</taxon>
        <taxon>Batillariidae</taxon>
        <taxon>Batillaria</taxon>
    </lineage>
</organism>
<feature type="region of interest" description="Disordered" evidence="1">
    <location>
        <begin position="1"/>
        <end position="50"/>
    </location>
</feature>
<dbReference type="Proteomes" id="UP001519460">
    <property type="component" value="Unassembled WGS sequence"/>
</dbReference>
<dbReference type="AlphaFoldDB" id="A0ABD0KFR3"/>
<sequence length="156" mass="17747">MQNKADNTHTHPAHTQTQLTNESDEQSRHYSSQVYTADAAKRPPNGITDTATHARRHHKYHQNSAPSRIVVFQHRSCTQKPLSLFNPLAHVYIRLPLADKKVSFFLPEQGREERAKLRRQRAGWLCSAVQGSKTRRLNSLLASFGSSVLLLLQQVE</sequence>
<keyword evidence="3" id="KW-1185">Reference proteome</keyword>
<gene>
    <name evidence="2" type="ORF">BaRGS_00022750</name>
</gene>
<proteinExistence type="predicted"/>
<accession>A0ABD0KFR3</accession>
<reference evidence="2 3" key="1">
    <citation type="journal article" date="2023" name="Sci. Data">
        <title>Genome assembly of the Korean intertidal mud-creeper Batillaria attramentaria.</title>
        <authorList>
            <person name="Patra A.K."/>
            <person name="Ho P.T."/>
            <person name="Jun S."/>
            <person name="Lee S.J."/>
            <person name="Kim Y."/>
            <person name="Won Y.J."/>
        </authorList>
    </citation>
    <scope>NUCLEOTIDE SEQUENCE [LARGE SCALE GENOMIC DNA]</scope>
    <source>
        <strain evidence="2">Wonlab-2016</strain>
    </source>
</reference>
<comment type="caution">
    <text evidence="2">The sequence shown here is derived from an EMBL/GenBank/DDBJ whole genome shotgun (WGS) entry which is preliminary data.</text>
</comment>
<evidence type="ECO:0000313" key="2">
    <source>
        <dbReference type="EMBL" id="KAK7485998.1"/>
    </source>
</evidence>
<name>A0ABD0KFR3_9CAEN</name>
<dbReference type="EMBL" id="JACVVK020000185">
    <property type="protein sequence ID" value="KAK7485998.1"/>
    <property type="molecule type" value="Genomic_DNA"/>
</dbReference>
<evidence type="ECO:0000256" key="1">
    <source>
        <dbReference type="SAM" id="MobiDB-lite"/>
    </source>
</evidence>